<dbReference type="AlphaFoldDB" id="A4XL97"/>
<accession>A4XL97</accession>
<proteinExistence type="predicted"/>
<dbReference type="Gene3D" id="3.40.50.300">
    <property type="entry name" value="P-loop containing nucleotide triphosphate hydrolases"/>
    <property type="match status" value="1"/>
</dbReference>
<reference evidence="1 2" key="1">
    <citation type="journal article" date="2008" name="Appl. Environ. Microbiol.">
        <title>Hydrogenomics of the extremely thermophilic bacterium Caldicellulosiruptor saccharolyticus.</title>
        <authorList>
            <person name="van de Werken H.J."/>
            <person name="Verhaart M.R."/>
            <person name="VanFossen A.L."/>
            <person name="Willquist K."/>
            <person name="Lewis D.L."/>
            <person name="Nichols J.D."/>
            <person name="Goorissen H.P."/>
            <person name="Mongodin E.F."/>
            <person name="Nelson K.E."/>
            <person name="van Niel E.W."/>
            <person name="Stams A.J."/>
            <person name="Ward D.E."/>
            <person name="de Vos W.M."/>
            <person name="van der Oost J."/>
            <person name="Kelly R.M."/>
            <person name="Kengen S.W."/>
        </authorList>
    </citation>
    <scope>NUCLEOTIDE SEQUENCE [LARGE SCALE GENOMIC DNA]</scope>
    <source>
        <strain evidence="2">ATCC 43494 / DSM 8903 / Tp8T 6331</strain>
    </source>
</reference>
<dbReference type="EMBL" id="CP000679">
    <property type="protein sequence ID" value="ABP67682.1"/>
    <property type="molecule type" value="Genomic_DNA"/>
</dbReference>
<dbReference type="KEGG" id="csc:Csac_2099"/>
<name>A4XL97_CALS8</name>
<keyword evidence="2" id="KW-1185">Reference proteome</keyword>
<dbReference type="OrthoDB" id="17240at68295"/>
<dbReference type="Proteomes" id="UP000000256">
    <property type="component" value="Chromosome"/>
</dbReference>
<dbReference type="InterPro" id="IPR027417">
    <property type="entry name" value="P-loop_NTPase"/>
</dbReference>
<protein>
    <submittedName>
        <fullName evidence="1">Uncharacterized protein</fullName>
    </submittedName>
</protein>
<organism evidence="1 2">
    <name type="scientific">Caldicellulosiruptor saccharolyticus (strain ATCC 43494 / DSM 8903 / Tp8T 6331)</name>
    <dbReference type="NCBI Taxonomy" id="351627"/>
    <lineage>
        <taxon>Bacteria</taxon>
        <taxon>Bacillati</taxon>
        <taxon>Bacillota</taxon>
        <taxon>Bacillota incertae sedis</taxon>
        <taxon>Caldicellulosiruptorales</taxon>
        <taxon>Caldicellulosiruptoraceae</taxon>
        <taxon>Caldicellulosiruptor</taxon>
    </lineage>
</organism>
<sequence>MVKPLCFYKIIADLVSGRPCFGRATKTAKVLWLTYENSYTAIEQGLLSHNCTNLDSILTIDLTGQKEMLNVETLVKVAKENNCGLIILEPMTALSELAKLGQFNKLSYESIYAILIPIMQVMKKEELCLICVRHSSKGKGTLNDINDIIDAPMGSTAFAAAADALIGFGLPPNADKKYTA</sequence>
<dbReference type="RefSeq" id="WP_011917616.1">
    <property type="nucleotide sequence ID" value="NC_009437.1"/>
</dbReference>
<gene>
    <name evidence="1" type="ordered locus">Csac_2099</name>
</gene>
<dbReference type="STRING" id="351627.Csac_2099"/>
<evidence type="ECO:0000313" key="1">
    <source>
        <dbReference type="EMBL" id="ABP67682.1"/>
    </source>
</evidence>
<dbReference type="HOGENOM" id="CLU_1493551_0_0_9"/>
<evidence type="ECO:0000313" key="2">
    <source>
        <dbReference type="Proteomes" id="UP000000256"/>
    </source>
</evidence>